<sequence length="76" mass="8878">MSRKRNVEGLLQADDDDDEESKVYVSYYLAEASSQNEKSEWNFTDTIELLRSRNNNHMFTNAYNFNYTANAKLTKA</sequence>
<protein>
    <submittedName>
        <fullName evidence="1">Uncharacterized protein</fullName>
    </submittedName>
</protein>
<dbReference type="Proteomes" id="UP001064048">
    <property type="component" value="Chromosome 12"/>
</dbReference>
<dbReference type="EMBL" id="CM046112">
    <property type="protein sequence ID" value="KAI8429315.1"/>
    <property type="molecule type" value="Genomic_DNA"/>
</dbReference>
<keyword evidence="2" id="KW-1185">Reference proteome</keyword>
<accession>A0ACC0JYW9</accession>
<name>A0ACC0JYW9_CHOFU</name>
<proteinExistence type="predicted"/>
<reference evidence="1 2" key="1">
    <citation type="journal article" date="2022" name="Genome Biol. Evol.">
        <title>The Spruce Budworm Genome: Reconstructing the Evolutionary History of Antifreeze Proteins.</title>
        <authorList>
            <person name="Beliveau C."/>
            <person name="Gagne P."/>
            <person name="Picq S."/>
            <person name="Vernygora O."/>
            <person name="Keeling C.I."/>
            <person name="Pinkney K."/>
            <person name="Doucet D."/>
            <person name="Wen F."/>
            <person name="Johnston J.S."/>
            <person name="Maaroufi H."/>
            <person name="Boyle B."/>
            <person name="Laroche J."/>
            <person name="Dewar K."/>
            <person name="Juretic N."/>
            <person name="Blackburn G."/>
            <person name="Nisole A."/>
            <person name="Brunet B."/>
            <person name="Brandao M."/>
            <person name="Lumley L."/>
            <person name="Duan J."/>
            <person name="Quan G."/>
            <person name="Lucarotti C.J."/>
            <person name="Roe A.D."/>
            <person name="Sperling F.A.H."/>
            <person name="Levesque R.C."/>
            <person name="Cusson M."/>
        </authorList>
    </citation>
    <scope>NUCLEOTIDE SEQUENCE [LARGE SCALE GENOMIC DNA]</scope>
    <source>
        <strain evidence="1">Glfc:IPQL:Cfum</strain>
    </source>
</reference>
<evidence type="ECO:0000313" key="2">
    <source>
        <dbReference type="Proteomes" id="UP001064048"/>
    </source>
</evidence>
<gene>
    <name evidence="1" type="ORF">MSG28_007810</name>
</gene>
<organism evidence="1 2">
    <name type="scientific">Choristoneura fumiferana</name>
    <name type="common">Spruce budworm moth</name>
    <name type="synonym">Archips fumiferana</name>
    <dbReference type="NCBI Taxonomy" id="7141"/>
    <lineage>
        <taxon>Eukaryota</taxon>
        <taxon>Metazoa</taxon>
        <taxon>Ecdysozoa</taxon>
        <taxon>Arthropoda</taxon>
        <taxon>Hexapoda</taxon>
        <taxon>Insecta</taxon>
        <taxon>Pterygota</taxon>
        <taxon>Neoptera</taxon>
        <taxon>Endopterygota</taxon>
        <taxon>Lepidoptera</taxon>
        <taxon>Glossata</taxon>
        <taxon>Ditrysia</taxon>
        <taxon>Tortricoidea</taxon>
        <taxon>Tortricidae</taxon>
        <taxon>Tortricinae</taxon>
        <taxon>Choristoneura</taxon>
    </lineage>
</organism>
<evidence type="ECO:0000313" key="1">
    <source>
        <dbReference type="EMBL" id="KAI8429315.1"/>
    </source>
</evidence>
<comment type="caution">
    <text evidence="1">The sequence shown here is derived from an EMBL/GenBank/DDBJ whole genome shotgun (WGS) entry which is preliminary data.</text>
</comment>